<evidence type="ECO:0000313" key="2">
    <source>
        <dbReference type="EMBL" id="PKA53200.1"/>
    </source>
</evidence>
<dbReference type="Proteomes" id="UP000236161">
    <property type="component" value="Unassembled WGS sequence"/>
</dbReference>
<evidence type="ECO:0000313" key="3">
    <source>
        <dbReference type="Proteomes" id="UP000236161"/>
    </source>
</evidence>
<keyword evidence="1" id="KW-1133">Transmembrane helix</keyword>
<sequence length="131" mass="14131">MDDKKTCSVMLPDHSSSGAICAEMSDRVPRPIRMMASAAAYLLGGLFTISLASSAAIKMLKSVSESNKRKLAIPCSICKGKGFYNCKLCKGKSTIEWSPLYDPIAINPCLCPTCDGNRIQRCLNCLGKGYV</sequence>
<feature type="transmembrane region" description="Helical" evidence="1">
    <location>
        <begin position="38"/>
        <end position="60"/>
    </location>
</feature>
<dbReference type="EMBL" id="KZ451999">
    <property type="protein sequence ID" value="PKA53200.1"/>
    <property type="molecule type" value="Genomic_DNA"/>
</dbReference>
<keyword evidence="3" id="KW-1185">Reference proteome</keyword>
<dbReference type="InterPro" id="IPR036410">
    <property type="entry name" value="HSP_DnaJ_Cys-rich_dom_sf"/>
</dbReference>
<keyword evidence="1" id="KW-0472">Membrane</keyword>
<name>A0A2I0ACD4_9ASPA</name>
<proteinExistence type="predicted"/>
<dbReference type="OrthoDB" id="513013at2759"/>
<gene>
    <name evidence="2" type="ORF">AXF42_Ash009930</name>
</gene>
<keyword evidence="1" id="KW-0812">Transmembrane</keyword>
<protein>
    <submittedName>
        <fullName evidence="2">Uncharacterized protein</fullName>
    </submittedName>
</protein>
<dbReference type="PANTHER" id="PTHR15852:SF29">
    <property type="entry name" value="PLASTID TRANSCRIPTIONALLY ACTIVE PROTEIN"/>
    <property type="match status" value="1"/>
</dbReference>
<dbReference type="PANTHER" id="PTHR15852">
    <property type="entry name" value="PLASTID TRANSCRIPTIONALLY ACTIVE PROTEIN"/>
    <property type="match status" value="1"/>
</dbReference>
<evidence type="ECO:0000256" key="1">
    <source>
        <dbReference type="SAM" id="Phobius"/>
    </source>
</evidence>
<dbReference type="SUPFAM" id="SSF57938">
    <property type="entry name" value="DnaJ/Hsp40 cysteine-rich domain"/>
    <property type="match status" value="1"/>
</dbReference>
<dbReference type="AlphaFoldDB" id="A0A2I0ACD4"/>
<organism evidence="2 3">
    <name type="scientific">Apostasia shenzhenica</name>
    <dbReference type="NCBI Taxonomy" id="1088818"/>
    <lineage>
        <taxon>Eukaryota</taxon>
        <taxon>Viridiplantae</taxon>
        <taxon>Streptophyta</taxon>
        <taxon>Embryophyta</taxon>
        <taxon>Tracheophyta</taxon>
        <taxon>Spermatophyta</taxon>
        <taxon>Magnoliopsida</taxon>
        <taxon>Liliopsida</taxon>
        <taxon>Asparagales</taxon>
        <taxon>Orchidaceae</taxon>
        <taxon>Apostasioideae</taxon>
        <taxon>Apostasia</taxon>
    </lineage>
</organism>
<accession>A0A2I0ACD4</accession>
<reference evidence="2 3" key="1">
    <citation type="journal article" date="2017" name="Nature">
        <title>The Apostasia genome and the evolution of orchids.</title>
        <authorList>
            <person name="Zhang G.Q."/>
            <person name="Liu K.W."/>
            <person name="Li Z."/>
            <person name="Lohaus R."/>
            <person name="Hsiao Y.Y."/>
            <person name="Niu S.C."/>
            <person name="Wang J.Y."/>
            <person name="Lin Y.C."/>
            <person name="Xu Q."/>
            <person name="Chen L.J."/>
            <person name="Yoshida K."/>
            <person name="Fujiwara S."/>
            <person name="Wang Z.W."/>
            <person name="Zhang Y.Q."/>
            <person name="Mitsuda N."/>
            <person name="Wang M."/>
            <person name="Liu G.H."/>
            <person name="Pecoraro L."/>
            <person name="Huang H.X."/>
            <person name="Xiao X.J."/>
            <person name="Lin M."/>
            <person name="Wu X.Y."/>
            <person name="Wu W.L."/>
            <person name="Chen Y.Y."/>
            <person name="Chang S.B."/>
            <person name="Sakamoto S."/>
            <person name="Ohme-Takagi M."/>
            <person name="Yagi M."/>
            <person name="Zeng S.J."/>
            <person name="Shen C.Y."/>
            <person name="Yeh C.M."/>
            <person name="Luo Y.B."/>
            <person name="Tsai W.C."/>
            <person name="Van de Peer Y."/>
            <person name="Liu Z.J."/>
        </authorList>
    </citation>
    <scope>NUCLEOTIDE SEQUENCE [LARGE SCALE GENOMIC DNA]</scope>
    <source>
        <strain evidence="3">cv. Shenzhen</strain>
        <tissue evidence="2">Stem</tissue>
    </source>
</reference>